<dbReference type="PANTHER" id="PTHR15010:SF0">
    <property type="entry name" value="ACYLOXYACYL HYDROLASE"/>
    <property type="match status" value="1"/>
</dbReference>
<sequence length="682" mass="77618">MKKLTFFITLLAFACLCHSFAQSENDQNCETAYQSLQNQAKKYLDNIKFQPRVAYQSIINMSYIVPKLVEICDSPVSEQQLLDSNQDCQSHLELINSASQLILENDYSIAKKHAAEFQQILLNTIANCDSSKISSELEQNGDGSINCVVCDILVTLATNDAVYKKQNISDYLSNHFCKIFPNSLSSTCNSLVKVLGPYIIEGFSKKDNSDVICRKAGACTGKFSQCNIHSQSFPQDSQETQESTPQFVQTILRQIKTKLIGEKSPQENQFTSFNPIQWIKDLINRFADAHQPVVDFDNDGFSTIGPLRGYNWRGKDCDDFQNTIYPGRKIWEGSNPSIDYDCNGIWGVNTVTGKNYEDELCGQSERLGTIVIGDSAGAHFQVPPKYFNVTMWQKNTFDDILERASMEFDLPNFSASSGFENTPLVHSFYERLVEINRCNRGDYQNIGVNGARSGHLSDFQAIRRNQTHDHPMLVIFELIGNDVCSGHKTTDSFTTPEEFKVNIMKAWEYLDTVLPKGSHIVVWGVADGQILYNLLAEREHPLFVKYKYFYDYLNCLEMSPCWGWMNSDPEIRAATSKRAAELNQVYKDIIETVTFNNFDVVYYDVPIQEAINRATADGYQAYEIIEPVDGFHPSQLANYYFSDIIWNKIKQDRPDWIPVKNPNNKIIDQLFGNSTIIALERF</sequence>
<reference evidence="5" key="1">
    <citation type="journal article" date="2006" name="PLoS Biol.">
        <title>Macronuclear genome sequence of the ciliate Tetrahymena thermophila, a model eukaryote.</title>
        <authorList>
            <person name="Eisen J.A."/>
            <person name="Coyne R.S."/>
            <person name="Wu M."/>
            <person name="Wu D."/>
            <person name="Thiagarajan M."/>
            <person name="Wortman J.R."/>
            <person name="Badger J.H."/>
            <person name="Ren Q."/>
            <person name="Amedeo P."/>
            <person name="Jones K.M."/>
            <person name="Tallon L.J."/>
            <person name="Delcher A.L."/>
            <person name="Salzberg S.L."/>
            <person name="Silva J.C."/>
            <person name="Haas B.J."/>
            <person name="Majoros W.H."/>
            <person name="Farzad M."/>
            <person name="Carlton J.M."/>
            <person name="Smith R.K. Jr."/>
            <person name="Garg J."/>
            <person name="Pearlman R.E."/>
            <person name="Karrer K.M."/>
            <person name="Sun L."/>
            <person name="Manning G."/>
            <person name="Elde N.C."/>
            <person name="Turkewitz A.P."/>
            <person name="Asai D.J."/>
            <person name="Wilkes D.E."/>
            <person name="Wang Y."/>
            <person name="Cai H."/>
            <person name="Collins K."/>
            <person name="Stewart B.A."/>
            <person name="Lee S.R."/>
            <person name="Wilamowska K."/>
            <person name="Weinberg Z."/>
            <person name="Ruzzo W.L."/>
            <person name="Wloga D."/>
            <person name="Gaertig J."/>
            <person name="Frankel J."/>
            <person name="Tsao C.-C."/>
            <person name="Gorovsky M.A."/>
            <person name="Keeling P.J."/>
            <person name="Waller R.F."/>
            <person name="Patron N.J."/>
            <person name="Cherry J.M."/>
            <person name="Stover N.A."/>
            <person name="Krieger C.J."/>
            <person name="del Toro C."/>
            <person name="Ryder H.F."/>
            <person name="Williamson S.C."/>
            <person name="Barbeau R.A."/>
            <person name="Hamilton E.P."/>
            <person name="Orias E."/>
        </authorList>
    </citation>
    <scope>NUCLEOTIDE SEQUENCE [LARGE SCALE GENOMIC DNA]</scope>
    <source>
        <strain evidence="5">SB210</strain>
    </source>
</reference>
<dbReference type="EMBL" id="GG662495">
    <property type="protein sequence ID" value="EAS03222.2"/>
    <property type="molecule type" value="Genomic_DNA"/>
</dbReference>
<protein>
    <submittedName>
        <fullName evidence="4">Surfactant protein B containing protein</fullName>
    </submittedName>
</protein>
<keyword evidence="1" id="KW-1015">Disulfide bond</keyword>
<dbReference type="GO" id="GO:0050528">
    <property type="term" value="F:acyloxyacyl hydrolase activity"/>
    <property type="evidence" value="ECO:0007669"/>
    <property type="project" value="InterPro"/>
</dbReference>
<dbReference type="InterPro" id="IPR039676">
    <property type="entry name" value="AOAH"/>
</dbReference>
<dbReference type="PROSITE" id="PS51257">
    <property type="entry name" value="PROKAR_LIPOPROTEIN"/>
    <property type="match status" value="1"/>
</dbReference>
<evidence type="ECO:0000259" key="3">
    <source>
        <dbReference type="PROSITE" id="PS50015"/>
    </source>
</evidence>
<dbReference type="InterPro" id="IPR001087">
    <property type="entry name" value="GDSL"/>
</dbReference>
<dbReference type="RefSeq" id="XP_001023467.2">
    <property type="nucleotide sequence ID" value="XM_001023467.3"/>
</dbReference>
<dbReference type="HOGENOM" id="CLU_025769_0_0_1"/>
<feature type="domain" description="Saposin B-type" evidence="3">
    <location>
        <begin position="143"/>
        <end position="223"/>
    </location>
</feature>
<dbReference type="KEGG" id="tet:TTHERM_00535580"/>
<dbReference type="GO" id="GO:0005509">
    <property type="term" value="F:calcium ion binding"/>
    <property type="evidence" value="ECO:0007669"/>
    <property type="project" value="TreeGrafter"/>
</dbReference>
<evidence type="ECO:0000313" key="5">
    <source>
        <dbReference type="Proteomes" id="UP000009168"/>
    </source>
</evidence>
<feature type="signal peptide" evidence="2">
    <location>
        <begin position="1"/>
        <end position="23"/>
    </location>
</feature>
<dbReference type="Gene3D" id="1.10.225.10">
    <property type="entry name" value="Saposin-like"/>
    <property type="match status" value="1"/>
</dbReference>
<dbReference type="SUPFAM" id="SSF47862">
    <property type="entry name" value="Saposin"/>
    <property type="match status" value="1"/>
</dbReference>
<dbReference type="eggNOG" id="ENOG502QVQW">
    <property type="taxonomic scope" value="Eukaryota"/>
</dbReference>
<dbReference type="Pfam" id="PF20825">
    <property type="entry name" value="Saposin"/>
    <property type="match status" value="1"/>
</dbReference>
<dbReference type="Proteomes" id="UP000009168">
    <property type="component" value="Unassembled WGS sequence"/>
</dbReference>
<dbReference type="InterPro" id="IPR036514">
    <property type="entry name" value="SGNH_hydro_sf"/>
</dbReference>
<proteinExistence type="predicted"/>
<evidence type="ECO:0000256" key="1">
    <source>
        <dbReference type="ARBA" id="ARBA00023157"/>
    </source>
</evidence>
<dbReference type="InterPro" id="IPR011001">
    <property type="entry name" value="Saposin-like"/>
</dbReference>
<dbReference type="SUPFAM" id="SSF52266">
    <property type="entry name" value="SGNH hydrolase"/>
    <property type="match status" value="1"/>
</dbReference>
<dbReference type="AlphaFoldDB" id="I7MA17"/>
<dbReference type="OMA" id="MTTPEDY"/>
<evidence type="ECO:0000313" key="4">
    <source>
        <dbReference type="EMBL" id="EAS03222.2"/>
    </source>
</evidence>
<dbReference type="PROSITE" id="PS50015">
    <property type="entry name" value="SAP_B"/>
    <property type="match status" value="1"/>
</dbReference>
<dbReference type="Gene3D" id="3.40.50.1110">
    <property type="entry name" value="SGNH hydrolase"/>
    <property type="match status" value="1"/>
</dbReference>
<organism evidence="4 5">
    <name type="scientific">Tetrahymena thermophila (strain SB210)</name>
    <dbReference type="NCBI Taxonomy" id="312017"/>
    <lineage>
        <taxon>Eukaryota</taxon>
        <taxon>Sar</taxon>
        <taxon>Alveolata</taxon>
        <taxon>Ciliophora</taxon>
        <taxon>Intramacronucleata</taxon>
        <taxon>Oligohymenophorea</taxon>
        <taxon>Hymenostomatida</taxon>
        <taxon>Tetrahymenina</taxon>
        <taxon>Tetrahymenidae</taxon>
        <taxon>Tetrahymena</taxon>
    </lineage>
</organism>
<dbReference type="GeneID" id="7826562"/>
<dbReference type="Pfam" id="PF00657">
    <property type="entry name" value="Lipase_GDSL"/>
    <property type="match status" value="1"/>
</dbReference>
<accession>I7MA17</accession>
<evidence type="ECO:0000256" key="2">
    <source>
        <dbReference type="SAM" id="SignalP"/>
    </source>
</evidence>
<dbReference type="GO" id="GO:0009104">
    <property type="term" value="P:lipopolysaccharide catabolic process"/>
    <property type="evidence" value="ECO:0007669"/>
    <property type="project" value="TreeGrafter"/>
</dbReference>
<dbReference type="SMART" id="SM00741">
    <property type="entry name" value="SapB"/>
    <property type="match status" value="1"/>
</dbReference>
<keyword evidence="2" id="KW-0732">Signal</keyword>
<gene>
    <name evidence="4" type="ORF">TTHERM_00535580</name>
</gene>
<name>I7MA17_TETTS</name>
<dbReference type="InterPro" id="IPR048593">
    <property type="entry name" value="AOAH_Saposin_N"/>
</dbReference>
<dbReference type="InParanoid" id="I7MA17"/>
<feature type="chain" id="PRO_5003712199" evidence="2">
    <location>
        <begin position="24"/>
        <end position="682"/>
    </location>
</feature>
<dbReference type="InterPro" id="IPR008139">
    <property type="entry name" value="SaposinB_dom"/>
</dbReference>
<dbReference type="PANTHER" id="PTHR15010">
    <property type="entry name" value="ACYLOXYACYL HYDROLASE"/>
    <property type="match status" value="1"/>
</dbReference>
<keyword evidence="5" id="KW-1185">Reference proteome</keyword>
<dbReference type="OrthoDB" id="14839at2759"/>